<evidence type="ECO:0000256" key="3">
    <source>
        <dbReference type="RuleBase" id="RU003560"/>
    </source>
</evidence>
<dbReference type="RefSeq" id="WP_068772003.1">
    <property type="nucleotide sequence ID" value="NZ_CP109796.1"/>
</dbReference>
<protein>
    <submittedName>
        <fullName evidence="4">Aminotransferase class III</fullName>
    </submittedName>
</protein>
<gene>
    <name evidence="4" type="ORF">AW736_18470</name>
</gene>
<dbReference type="Gene3D" id="3.90.1150.10">
    <property type="entry name" value="Aspartate Aminotransferase, domain 1"/>
    <property type="match status" value="1"/>
</dbReference>
<dbReference type="Gene3D" id="3.40.640.10">
    <property type="entry name" value="Type I PLP-dependent aspartate aminotransferase-like (Major domain)"/>
    <property type="match status" value="1"/>
</dbReference>
<dbReference type="InterPro" id="IPR005814">
    <property type="entry name" value="Aminotrans_3"/>
</dbReference>
<dbReference type="GO" id="GO:0008483">
    <property type="term" value="F:transaminase activity"/>
    <property type="evidence" value="ECO:0007669"/>
    <property type="project" value="UniProtKB-KW"/>
</dbReference>
<keyword evidence="5" id="KW-1185">Reference proteome</keyword>
<dbReference type="OrthoDB" id="9807885at2"/>
<dbReference type="Proteomes" id="UP000078486">
    <property type="component" value="Unassembled WGS sequence"/>
</dbReference>
<evidence type="ECO:0000256" key="2">
    <source>
        <dbReference type="ARBA" id="ARBA00022898"/>
    </source>
</evidence>
<comment type="caution">
    <text evidence="4">The sequence shown here is derived from an EMBL/GenBank/DDBJ whole genome shotgun (WGS) entry which is preliminary data.</text>
</comment>
<dbReference type="GO" id="GO:0030170">
    <property type="term" value="F:pyridoxal phosphate binding"/>
    <property type="evidence" value="ECO:0007669"/>
    <property type="project" value="InterPro"/>
</dbReference>
<organism evidence="4 5">
    <name type="scientific">Termitidicoccus mucosus</name>
    <dbReference type="NCBI Taxonomy" id="1184151"/>
    <lineage>
        <taxon>Bacteria</taxon>
        <taxon>Pseudomonadati</taxon>
        <taxon>Verrucomicrobiota</taxon>
        <taxon>Opitutia</taxon>
        <taxon>Opitutales</taxon>
        <taxon>Opitutaceae</taxon>
        <taxon>Termitidicoccus</taxon>
    </lineage>
</organism>
<keyword evidence="2 3" id="KW-0663">Pyridoxal phosphate</keyword>
<dbReference type="SUPFAM" id="SSF53383">
    <property type="entry name" value="PLP-dependent transferases"/>
    <property type="match status" value="1"/>
</dbReference>
<dbReference type="EMBL" id="LRRQ01000143">
    <property type="protein sequence ID" value="OAM88181.1"/>
    <property type="molecule type" value="Genomic_DNA"/>
</dbReference>
<dbReference type="PANTHER" id="PTHR43713:SF3">
    <property type="entry name" value="GLUTAMATE-1-SEMIALDEHYDE 2,1-AMINOMUTASE 1, CHLOROPLASTIC-RELATED"/>
    <property type="match status" value="1"/>
</dbReference>
<name>A0A178IEX7_9BACT</name>
<dbReference type="CDD" id="cd00610">
    <property type="entry name" value="OAT_like"/>
    <property type="match status" value="1"/>
</dbReference>
<keyword evidence="4" id="KW-0032">Aminotransferase</keyword>
<dbReference type="PANTHER" id="PTHR43713">
    <property type="entry name" value="GLUTAMATE-1-SEMIALDEHYDE 2,1-AMINOMUTASE"/>
    <property type="match status" value="1"/>
</dbReference>
<accession>A0A178IEX7</accession>
<comment type="similarity">
    <text evidence="3">Belongs to the class-III pyridoxal-phosphate-dependent aminotransferase family.</text>
</comment>
<dbReference type="InterPro" id="IPR015422">
    <property type="entry name" value="PyrdxlP-dep_Trfase_small"/>
</dbReference>
<dbReference type="InterPro" id="IPR015421">
    <property type="entry name" value="PyrdxlP-dep_Trfase_major"/>
</dbReference>
<dbReference type="InterPro" id="IPR015424">
    <property type="entry name" value="PyrdxlP-dep_Trfase"/>
</dbReference>
<reference evidence="4 5" key="1">
    <citation type="submission" date="2016-01" db="EMBL/GenBank/DDBJ databases">
        <title>High potential of lignocellulose degradation of a new Verrucomicrobia species.</title>
        <authorList>
            <person name="Wang Y."/>
            <person name="Shi Y."/>
            <person name="Qiu Z."/>
            <person name="Liu S."/>
            <person name="Yang H."/>
        </authorList>
    </citation>
    <scope>NUCLEOTIDE SEQUENCE [LARGE SCALE GENOMIC DNA]</scope>
    <source>
        <strain evidence="4 5">TSB47</strain>
    </source>
</reference>
<dbReference type="Pfam" id="PF00202">
    <property type="entry name" value="Aminotran_3"/>
    <property type="match status" value="1"/>
</dbReference>
<keyword evidence="4" id="KW-0808">Transferase</keyword>
<evidence type="ECO:0000313" key="4">
    <source>
        <dbReference type="EMBL" id="OAM88181.1"/>
    </source>
</evidence>
<proteinExistence type="inferred from homology"/>
<dbReference type="STRING" id="1184151.AW736_18470"/>
<sequence>MPYTFNRSQELFQRAQKSIAGGVNSGIRKMEAPVPLYFERGEGPFLWDVDGNHYLDFQLGQGAILYGHAPAGMAEAIAAQARLGTHWAAQSRLEIEVAERLQSMIPSAELARFNNCATEVVMAAFRLARAHTGRPLILRFEGHYHGWSDEGTVSAGTPPSSWGDDEAPASFHASQGVIPSVPEQFVVARWNDPEHLRRRVDAHRGKIAAIVFEPVGCNTCCLEPVPGMMSAIRELCDRDGMLMIADETITGFRFGAGGAQRWLGISPDLTIMGKAIGGGTPFAALAGTRAAMACITSGEVMHAGTLNANPLCLAASKWCLDQIIALGDGHPDGLCRLGKRLMAGLVKLARENGIPLHPQGPGMIFHAVMLKPGATEGPVIDYRDYMRRHDAARWAHLRRCLLEEGVRAIERGLWSISLAHRDEHIEEALHRAAIAFKRHAAEWAVNAVPSVPAMAK</sequence>
<dbReference type="AlphaFoldDB" id="A0A178IEX7"/>
<evidence type="ECO:0000256" key="1">
    <source>
        <dbReference type="ARBA" id="ARBA00001933"/>
    </source>
</evidence>
<comment type="cofactor">
    <cofactor evidence="1">
        <name>pyridoxal 5'-phosphate</name>
        <dbReference type="ChEBI" id="CHEBI:597326"/>
    </cofactor>
</comment>
<evidence type="ECO:0000313" key="5">
    <source>
        <dbReference type="Proteomes" id="UP000078486"/>
    </source>
</evidence>